<proteinExistence type="predicted"/>
<dbReference type="InterPro" id="IPR011990">
    <property type="entry name" value="TPR-like_helical_dom_sf"/>
</dbReference>
<feature type="compositionally biased region" description="Basic and acidic residues" evidence="6">
    <location>
        <begin position="411"/>
        <end position="423"/>
    </location>
</feature>
<keyword evidence="4 5" id="KW-0802">TPR repeat</keyword>
<comment type="caution">
    <text evidence="8">The sequence shown here is derived from an EMBL/GenBank/DDBJ whole genome shotgun (WGS) entry which is preliminary data.</text>
</comment>
<evidence type="ECO:0000256" key="6">
    <source>
        <dbReference type="SAM" id="MobiDB-lite"/>
    </source>
</evidence>
<keyword evidence="2" id="KW-0963">Cytoplasm</keyword>
<sequence length="977" mass="110243">MLASQGFDLPALDIITGAGKSRAPCSYHNLRLPALTTAADGVVAVEESPARGEAMSTEPACSLMSQGTTKTYKLPIEHLDYSFVEKCTDVKYLEKVLIVLRSGEEGFYPDLIRFCEKKIEKLNPKSRILRTNNPPATAASFTKEEWQEITSDLKSWTDEMKQKENEAKYRKVECFNSEKQAPVRGVNASVLSQQSGFGDQKSTKKRRVIPRDYREWDKSISVIPNVAAFNNRAQAEIKLQNWQNALNDVEKVLELDHGNLKAHLRRATVHKQLGNYQEAKDDLKMVLQAEPDNSIAKNLLEQVEQKLKASQPVGKTQKKGKKMLIKEIEGSDDENERELMNKNEESSKPVGGRTSKAKTVMGNTQKKYSHKRGGQTNEKNCTKGKDTGSATTWNNTNKEAKANSSALSRTEPSKFGHETKGENVKNVTIPEARKGHEPPRTDLRQMFPPGSSSETEKGKNNTWALPPAVANLKSEGNQLFKNGQFGDAVIKYTKAIAELFESGVESPQELSILHSNRAACYLKDGNCTECIKDCTRALELQPFSVKPLLRRAMAYESLERYRQAYVDYKTVLQVDSRIQLANDSVNRITKTLIEEDGVNWREKVSAIPVVPVSAQQHRWEKDSISHAAESKIQMTNENQHTSPNHGKNVEEHFISLKQEGNSFVKMTQYKEAIAKYSECLKLKINESTIYTNRALCYLKLNQYKEAEEDCNTALQLEPANIKAFYRRALAYKGLKCYKSSIEDLKKVLKLDVNVVEAQKELLEVTELLKKGEEGEPLYKIRNQEKPRKSIEIKEVADSDEEEEKVIKKTCEQEILSNPETGKVDSVIKKDASTRQETFENSQPPPEKGANLKPTNAYEFGQALNLLQAKKDLAACAELLKNVEPEDLPSMMSNKLEGDVFTILIQTLKGHLLEKNPSLVYQHLVHLCKTERFKMVSVLIGKEREQVQQLFSCLAQMKSDDFTSEDVQNLARNYDVQC</sequence>
<dbReference type="Proteomes" id="UP000287033">
    <property type="component" value="Unassembled WGS sequence"/>
</dbReference>
<feature type="compositionally biased region" description="Basic and acidic residues" evidence="6">
    <location>
        <begin position="431"/>
        <end position="443"/>
    </location>
</feature>
<evidence type="ECO:0000256" key="1">
    <source>
        <dbReference type="ARBA" id="ARBA00004496"/>
    </source>
</evidence>
<dbReference type="SMART" id="SM00028">
    <property type="entry name" value="TPR"/>
    <property type="match status" value="7"/>
</dbReference>
<feature type="repeat" description="TPR" evidence="5">
    <location>
        <begin position="687"/>
        <end position="720"/>
    </location>
</feature>
<dbReference type="Gene3D" id="1.25.40.10">
    <property type="entry name" value="Tetratricopeptide repeat domain"/>
    <property type="match status" value="3"/>
</dbReference>
<accession>A0A401SF96</accession>
<reference evidence="8 9" key="1">
    <citation type="journal article" date="2018" name="Nat. Ecol. Evol.">
        <title>Shark genomes provide insights into elasmobranch evolution and the origin of vertebrates.</title>
        <authorList>
            <person name="Hara Y"/>
            <person name="Yamaguchi K"/>
            <person name="Onimaru K"/>
            <person name="Kadota M"/>
            <person name="Koyanagi M"/>
            <person name="Keeley SD"/>
            <person name="Tatsumi K"/>
            <person name="Tanaka K"/>
            <person name="Motone F"/>
            <person name="Kageyama Y"/>
            <person name="Nozu R"/>
            <person name="Adachi N"/>
            <person name="Nishimura O"/>
            <person name="Nakagawa R"/>
            <person name="Tanegashima C"/>
            <person name="Kiyatake I"/>
            <person name="Matsumoto R"/>
            <person name="Murakumo K"/>
            <person name="Nishida K"/>
            <person name="Terakita A"/>
            <person name="Kuratani S"/>
            <person name="Sato K"/>
            <person name="Hyodo S Kuraku.S."/>
        </authorList>
    </citation>
    <scope>NUCLEOTIDE SEQUENCE [LARGE SCALE GENOMIC DNA]</scope>
</reference>
<feature type="domain" description="RNA-polymerase II-associated protein 3-like C-terminal" evidence="7">
    <location>
        <begin position="852"/>
        <end position="941"/>
    </location>
</feature>
<dbReference type="OMA" id="ECTIYTN"/>
<dbReference type="GO" id="GO:0005829">
    <property type="term" value="C:cytosol"/>
    <property type="evidence" value="ECO:0007669"/>
    <property type="project" value="TreeGrafter"/>
</dbReference>
<name>A0A401SF96_CHIPU</name>
<feature type="region of interest" description="Disordered" evidence="6">
    <location>
        <begin position="308"/>
        <end position="462"/>
    </location>
</feature>
<organism evidence="8 9">
    <name type="scientific">Chiloscyllium punctatum</name>
    <name type="common">Brownbanded bambooshark</name>
    <name type="synonym">Hemiscyllium punctatum</name>
    <dbReference type="NCBI Taxonomy" id="137246"/>
    <lineage>
        <taxon>Eukaryota</taxon>
        <taxon>Metazoa</taxon>
        <taxon>Chordata</taxon>
        <taxon>Craniata</taxon>
        <taxon>Vertebrata</taxon>
        <taxon>Chondrichthyes</taxon>
        <taxon>Elasmobranchii</taxon>
        <taxon>Galeomorphii</taxon>
        <taxon>Galeoidea</taxon>
        <taxon>Orectolobiformes</taxon>
        <taxon>Hemiscylliidae</taxon>
        <taxon>Chiloscyllium</taxon>
    </lineage>
</organism>
<evidence type="ECO:0000313" key="8">
    <source>
        <dbReference type="EMBL" id="GCC29023.1"/>
    </source>
</evidence>
<gene>
    <name evidence="8" type="ORF">chiPu_0007459</name>
</gene>
<dbReference type="InterPro" id="IPR051982">
    <property type="entry name" value="CiliaryAsmbly_MitoImport"/>
</dbReference>
<evidence type="ECO:0000259" key="7">
    <source>
        <dbReference type="Pfam" id="PF13877"/>
    </source>
</evidence>
<feature type="region of interest" description="Disordered" evidence="6">
    <location>
        <begin position="832"/>
        <end position="853"/>
    </location>
</feature>
<dbReference type="PANTHER" id="PTHR45984">
    <property type="entry name" value="RNA (RNA) POLYMERASE II ASSOCIATED PROTEIN HOMOLOG"/>
    <property type="match status" value="1"/>
</dbReference>
<evidence type="ECO:0000313" key="9">
    <source>
        <dbReference type="Proteomes" id="UP000287033"/>
    </source>
</evidence>
<dbReference type="Pfam" id="PF13181">
    <property type="entry name" value="TPR_8"/>
    <property type="match status" value="1"/>
</dbReference>
<protein>
    <recommendedName>
        <fullName evidence="7">RNA-polymerase II-associated protein 3-like C-terminal domain-containing protein</fullName>
    </recommendedName>
</protein>
<dbReference type="Pfam" id="PF00515">
    <property type="entry name" value="TPR_1"/>
    <property type="match status" value="1"/>
</dbReference>
<feature type="compositionally biased region" description="Basic and acidic residues" evidence="6">
    <location>
        <begin position="337"/>
        <end position="347"/>
    </location>
</feature>
<feature type="repeat" description="TPR" evidence="5">
    <location>
        <begin position="260"/>
        <end position="293"/>
    </location>
</feature>
<feature type="compositionally biased region" description="Polar residues" evidence="6">
    <location>
        <begin position="388"/>
        <end position="410"/>
    </location>
</feature>
<comment type="subcellular location">
    <subcellularLocation>
        <location evidence="1">Cytoplasm</location>
    </subcellularLocation>
</comment>
<dbReference type="InterPro" id="IPR025986">
    <property type="entry name" value="RPAP3-like_C"/>
</dbReference>
<evidence type="ECO:0000256" key="2">
    <source>
        <dbReference type="ARBA" id="ARBA00022490"/>
    </source>
</evidence>
<dbReference type="PANTHER" id="PTHR45984:SF3">
    <property type="entry name" value="SPERM-ASSOCIATED ANTIGEN 1"/>
    <property type="match status" value="1"/>
</dbReference>
<dbReference type="FunFam" id="1.25.40.10:FF:000221">
    <property type="entry name" value="Mitochondrial import receptor subunit TOM34"/>
    <property type="match status" value="1"/>
</dbReference>
<dbReference type="STRING" id="137246.A0A401SF96"/>
<keyword evidence="3" id="KW-0677">Repeat</keyword>
<dbReference type="EMBL" id="BEZZ01000229">
    <property type="protein sequence ID" value="GCC29023.1"/>
    <property type="molecule type" value="Genomic_DNA"/>
</dbReference>
<evidence type="ECO:0000256" key="3">
    <source>
        <dbReference type="ARBA" id="ARBA00022737"/>
    </source>
</evidence>
<dbReference type="SUPFAM" id="SSF48452">
    <property type="entry name" value="TPR-like"/>
    <property type="match status" value="1"/>
</dbReference>
<dbReference type="Pfam" id="PF13877">
    <property type="entry name" value="RPAP3_C"/>
    <property type="match status" value="1"/>
</dbReference>
<dbReference type="Pfam" id="PF14559">
    <property type="entry name" value="TPR_19"/>
    <property type="match status" value="1"/>
</dbReference>
<dbReference type="InterPro" id="IPR019734">
    <property type="entry name" value="TPR_rpt"/>
</dbReference>
<dbReference type="OrthoDB" id="2942533at2759"/>
<dbReference type="PROSITE" id="PS50005">
    <property type="entry name" value="TPR"/>
    <property type="match status" value="2"/>
</dbReference>
<keyword evidence="9" id="KW-1185">Reference proteome</keyword>
<dbReference type="AlphaFoldDB" id="A0A401SF96"/>
<evidence type="ECO:0000256" key="4">
    <source>
        <dbReference type="ARBA" id="ARBA00022803"/>
    </source>
</evidence>
<evidence type="ECO:0000256" key="5">
    <source>
        <dbReference type="PROSITE-ProRule" id="PRU00339"/>
    </source>
</evidence>